<evidence type="ECO:0000313" key="3">
    <source>
        <dbReference type="Proteomes" id="UP001595617"/>
    </source>
</evidence>
<dbReference type="EMBL" id="JBHRYR010000003">
    <property type="protein sequence ID" value="MFC3853372.1"/>
    <property type="molecule type" value="Genomic_DNA"/>
</dbReference>
<dbReference type="Proteomes" id="UP001595617">
    <property type="component" value="Unassembled WGS sequence"/>
</dbReference>
<sequence>MKVDDLIVGGGVAGLVAALAAQNKGRKVLLVDSADHVGGLLSSIQHASYTFDYGTHFVSATGRPNIDEVLLSSVTKEDWLKIPHVNAGSYFKGLHESSTVINALNALDSDTLNKGIGELVGVLQNSTLSEKYDNAEDQIKAVFGDVFSTHILIPALEKLYQVPASSLASNAQLLFGLSRLIIANPEVSKALKELPAFDDRIAYHSAEEGPKSPMKYYPKVGGIHQWVDQLADQVGKECICLGQSVEQLQYQGEGIKARLSDGDVIEAERLVWTLPLFPLLRMTNSNWQPTGKPQFLSTQLMHLVIDKAPITSCHYVTNYDPDFKHFRATLYSNINHRNDHRITVEVFTQDPLSVEEIFNELVETGLIDKKSLVLFSASDFLPISFPVYTKDFLTARDDMLCEAEKLPNTLLLGKARGDQFFMNDVIIDAFNRVT</sequence>
<dbReference type="SUPFAM" id="SSF51905">
    <property type="entry name" value="FAD/NAD(P)-binding domain"/>
    <property type="match status" value="1"/>
</dbReference>
<gene>
    <name evidence="2" type="ORF">ACFOOG_11060</name>
</gene>
<comment type="caution">
    <text evidence="2">The sequence shown here is derived from an EMBL/GenBank/DDBJ whole genome shotgun (WGS) entry which is preliminary data.</text>
</comment>
<accession>A0ABV8A1U7</accession>
<organism evidence="2 3">
    <name type="scientific">Saccharospirillum mangrovi</name>
    <dbReference type="NCBI Taxonomy" id="2161747"/>
    <lineage>
        <taxon>Bacteria</taxon>
        <taxon>Pseudomonadati</taxon>
        <taxon>Pseudomonadota</taxon>
        <taxon>Gammaproteobacteria</taxon>
        <taxon>Oceanospirillales</taxon>
        <taxon>Saccharospirillaceae</taxon>
        <taxon>Saccharospirillum</taxon>
    </lineage>
</organism>
<dbReference type="Pfam" id="PF13450">
    <property type="entry name" value="NAD_binding_8"/>
    <property type="match status" value="1"/>
</dbReference>
<evidence type="ECO:0000313" key="2">
    <source>
        <dbReference type="EMBL" id="MFC3853372.1"/>
    </source>
</evidence>
<keyword evidence="3" id="KW-1185">Reference proteome</keyword>
<dbReference type="PANTHER" id="PTHR43734">
    <property type="entry name" value="PHYTOENE DESATURASE"/>
    <property type="match status" value="1"/>
</dbReference>
<evidence type="ECO:0000256" key="1">
    <source>
        <dbReference type="ARBA" id="ARBA00006046"/>
    </source>
</evidence>
<protein>
    <submittedName>
        <fullName evidence="2">NAD(P)-binding protein</fullName>
    </submittedName>
</protein>
<dbReference type="PANTHER" id="PTHR43734:SF4">
    <property type="entry name" value="AMINE OXIDASE DOMAIN-CONTAINING PROTEIN"/>
    <property type="match status" value="1"/>
</dbReference>
<dbReference type="RefSeq" id="WP_380696462.1">
    <property type="nucleotide sequence ID" value="NZ_JBHRYR010000003.1"/>
</dbReference>
<comment type="similarity">
    <text evidence="1">Belongs to the carotenoid/retinoid oxidoreductase family.</text>
</comment>
<dbReference type="Gene3D" id="3.50.50.60">
    <property type="entry name" value="FAD/NAD(P)-binding domain"/>
    <property type="match status" value="1"/>
</dbReference>
<dbReference type="InterPro" id="IPR036188">
    <property type="entry name" value="FAD/NAD-bd_sf"/>
</dbReference>
<proteinExistence type="inferred from homology"/>
<reference evidence="3" key="1">
    <citation type="journal article" date="2019" name="Int. J. Syst. Evol. Microbiol.">
        <title>The Global Catalogue of Microorganisms (GCM) 10K type strain sequencing project: providing services to taxonomists for standard genome sequencing and annotation.</title>
        <authorList>
            <consortium name="The Broad Institute Genomics Platform"/>
            <consortium name="The Broad Institute Genome Sequencing Center for Infectious Disease"/>
            <person name="Wu L."/>
            <person name="Ma J."/>
        </authorList>
    </citation>
    <scope>NUCLEOTIDE SEQUENCE [LARGE SCALE GENOMIC DNA]</scope>
    <source>
        <strain evidence="3">IBRC 10765</strain>
    </source>
</reference>
<name>A0ABV8A1U7_9GAMM</name>